<keyword evidence="3" id="KW-0808">Transferase</keyword>
<protein>
    <submittedName>
        <fullName evidence="3">Glycosyltransferase</fullName>
    </submittedName>
</protein>
<dbReference type="InterPro" id="IPR001173">
    <property type="entry name" value="Glyco_trans_2-like"/>
</dbReference>
<comment type="caution">
    <text evidence="3">The sequence shown here is derived from an EMBL/GenBank/DDBJ whole genome shotgun (WGS) entry which is preliminary data.</text>
</comment>
<dbReference type="Gene3D" id="3.90.550.10">
    <property type="entry name" value="Spore Coat Polysaccharide Biosynthesis Protein SpsA, Chain A"/>
    <property type="match status" value="1"/>
</dbReference>
<feature type="transmembrane region" description="Helical" evidence="1">
    <location>
        <begin position="186"/>
        <end position="205"/>
    </location>
</feature>
<name>A0A845QEM1_9HYPH</name>
<keyword evidence="1" id="KW-1133">Transmembrane helix</keyword>
<dbReference type="InterPro" id="IPR029044">
    <property type="entry name" value="Nucleotide-diphossugar_trans"/>
</dbReference>
<dbReference type="GeneID" id="300654342"/>
<dbReference type="AlphaFoldDB" id="A0A845QEM1"/>
<dbReference type="Proteomes" id="UP000470384">
    <property type="component" value="Unassembled WGS sequence"/>
</dbReference>
<feature type="transmembrane region" description="Helical" evidence="1">
    <location>
        <begin position="12"/>
        <end position="29"/>
    </location>
</feature>
<evidence type="ECO:0000313" key="3">
    <source>
        <dbReference type="EMBL" id="NBG96814.1"/>
    </source>
</evidence>
<dbReference type="InterPro" id="IPR017832">
    <property type="entry name" value="Glyco_trans_2_hopen-assoc_HpnB"/>
</dbReference>
<feature type="transmembrane region" description="Helical" evidence="1">
    <location>
        <begin position="298"/>
        <end position="322"/>
    </location>
</feature>
<reference evidence="3 4" key="1">
    <citation type="journal article" date="2016" name="Int. J. Syst. Evol. Microbiol.">
        <title>Pyruvatibacter mobilis gen. nov., sp. nov., a marine bacterium from the culture broth of Picochlorum sp. 122.</title>
        <authorList>
            <person name="Wang G."/>
            <person name="Tang M."/>
            <person name="Wu H."/>
            <person name="Dai S."/>
            <person name="Li T."/>
            <person name="Chen C."/>
            <person name="He H."/>
            <person name="Fan J."/>
            <person name="Xiang W."/>
            <person name="Li X."/>
        </authorList>
    </citation>
    <scope>NUCLEOTIDE SEQUENCE [LARGE SCALE GENOMIC DNA]</scope>
    <source>
        <strain evidence="3 4">GYP-11</strain>
    </source>
</reference>
<feature type="domain" description="Glycosyltransferase 2-like" evidence="2">
    <location>
        <begin position="55"/>
        <end position="232"/>
    </location>
</feature>
<keyword evidence="1" id="KW-0812">Transmembrane</keyword>
<keyword evidence="1" id="KW-0472">Membrane</keyword>
<keyword evidence="4" id="KW-1185">Reference proteome</keyword>
<dbReference type="PANTHER" id="PTHR43646:SF3">
    <property type="entry name" value="SLR1566 PROTEIN"/>
    <property type="match status" value="1"/>
</dbReference>
<dbReference type="Pfam" id="PF00535">
    <property type="entry name" value="Glycos_transf_2"/>
    <property type="match status" value="1"/>
</dbReference>
<dbReference type="RefSeq" id="WP_160588831.1">
    <property type="nucleotide sequence ID" value="NZ_BMHN01000001.1"/>
</dbReference>
<dbReference type="EMBL" id="WXYQ01000012">
    <property type="protein sequence ID" value="NBG96814.1"/>
    <property type="molecule type" value="Genomic_DNA"/>
</dbReference>
<accession>A0A845QEM1</accession>
<dbReference type="GO" id="GO:0016740">
    <property type="term" value="F:transferase activity"/>
    <property type="evidence" value="ECO:0007669"/>
    <property type="project" value="UniProtKB-KW"/>
</dbReference>
<dbReference type="SUPFAM" id="SSF53448">
    <property type="entry name" value="Nucleotide-diphospho-sugar transferases"/>
    <property type="match status" value="1"/>
</dbReference>
<sequence length="397" mass="42963">MSFLTDLVSLDLTALALLALAAWLFLTWGRADFWKADVWLAPEPASPTAMTSSVTVVIPARNEAETIARTVSSLTHQTFSGPLRIIVVDDQSTDATAAEAEGAATNHVPVETVSGTALPPGWSGKVWAMAQGLERATSDAQQPDYILFTDADIEYRPATLDKMVRKADADGLTFVSFMARLDARGIWGKLLIPAFIYFFQLIYPFKRANTRYDSLAAAAGGCFLVRREALDAMGGLAAIKGEIIDDCQLARALKHARPAHDTLTTLTHDVTSLRDNRALDSIWNMVARTAFTQLAHSWLALAGTLLGLMLTFIVPVWALFAWVTGSAPWHDGLMGCAALLLMARTYWPTVRLYGLSPAWALSLPGAAVIYCGATITSAFRHARGSGARWKGRSYAAG</sequence>
<evidence type="ECO:0000313" key="4">
    <source>
        <dbReference type="Proteomes" id="UP000470384"/>
    </source>
</evidence>
<evidence type="ECO:0000259" key="2">
    <source>
        <dbReference type="Pfam" id="PF00535"/>
    </source>
</evidence>
<feature type="transmembrane region" description="Helical" evidence="1">
    <location>
        <begin position="359"/>
        <end position="379"/>
    </location>
</feature>
<proteinExistence type="predicted"/>
<dbReference type="PANTHER" id="PTHR43646">
    <property type="entry name" value="GLYCOSYLTRANSFERASE"/>
    <property type="match status" value="1"/>
</dbReference>
<dbReference type="NCBIfam" id="TIGR03469">
    <property type="entry name" value="HpnB"/>
    <property type="match status" value="1"/>
</dbReference>
<organism evidence="3 4">
    <name type="scientific">Pyruvatibacter mobilis</name>
    <dbReference type="NCBI Taxonomy" id="1712261"/>
    <lineage>
        <taxon>Bacteria</taxon>
        <taxon>Pseudomonadati</taxon>
        <taxon>Pseudomonadota</taxon>
        <taxon>Alphaproteobacteria</taxon>
        <taxon>Hyphomicrobiales</taxon>
        <taxon>Parvibaculaceae</taxon>
        <taxon>Pyruvatibacter</taxon>
    </lineage>
</organism>
<dbReference type="OrthoDB" id="9806525at2"/>
<gene>
    <name evidence="3" type="ORF">GTQ45_13835</name>
</gene>
<evidence type="ECO:0000256" key="1">
    <source>
        <dbReference type="SAM" id="Phobius"/>
    </source>
</evidence>